<evidence type="ECO:0000313" key="5">
    <source>
        <dbReference type="EMBL" id="RCH84835.1"/>
    </source>
</evidence>
<comment type="caution">
    <text evidence="5">The sequence shown here is derived from an EMBL/GenBank/DDBJ whole genome shotgun (WGS) entry which is preliminary data.</text>
</comment>
<comment type="similarity">
    <text evidence="1">Belongs to the SNAPIN family.</text>
</comment>
<name>A0A367J4K2_RHIAZ</name>
<dbReference type="GO" id="GO:0006886">
    <property type="term" value="P:intracellular protein transport"/>
    <property type="evidence" value="ECO:0007669"/>
    <property type="project" value="InterPro"/>
</dbReference>
<dbReference type="GO" id="GO:0099078">
    <property type="term" value="C:BORC complex"/>
    <property type="evidence" value="ECO:0007669"/>
    <property type="project" value="TreeGrafter"/>
</dbReference>
<accession>A0A367J4K2</accession>
<dbReference type="EMBL" id="PJQL01002254">
    <property type="protein sequence ID" value="RCH84835.1"/>
    <property type="molecule type" value="Genomic_DNA"/>
</dbReference>
<dbReference type="Proteomes" id="UP000252139">
    <property type="component" value="Unassembled WGS sequence"/>
</dbReference>
<dbReference type="OrthoDB" id="5399166at2759"/>
<evidence type="ECO:0000256" key="2">
    <source>
        <dbReference type="ARBA" id="ARBA00023054"/>
    </source>
</evidence>
<reference evidence="5 6" key="1">
    <citation type="journal article" date="2018" name="G3 (Bethesda)">
        <title>Phylogenetic and Phylogenomic Definition of Rhizopus Species.</title>
        <authorList>
            <person name="Gryganskyi A.P."/>
            <person name="Golan J."/>
            <person name="Dolatabadi S."/>
            <person name="Mondo S."/>
            <person name="Robb S."/>
            <person name="Idnurm A."/>
            <person name="Muszewska A."/>
            <person name="Steczkiewicz K."/>
            <person name="Masonjones S."/>
            <person name="Liao H.L."/>
            <person name="Gajdeczka M.T."/>
            <person name="Anike F."/>
            <person name="Vuek A."/>
            <person name="Anishchenko I.M."/>
            <person name="Voigt K."/>
            <person name="de Hoog G.S."/>
            <person name="Smith M.E."/>
            <person name="Heitman J."/>
            <person name="Vilgalys R."/>
            <person name="Stajich J.E."/>
        </authorList>
    </citation>
    <scope>NUCLEOTIDE SEQUENCE [LARGE SCALE GENOMIC DNA]</scope>
    <source>
        <strain evidence="5 6">CBS 357.93</strain>
    </source>
</reference>
<dbReference type="AlphaFoldDB" id="A0A367J4K2"/>
<proteinExistence type="inferred from homology"/>
<gene>
    <name evidence="5" type="ORF">CU097_008319</name>
</gene>
<dbReference type="GO" id="GO:0032418">
    <property type="term" value="P:lysosome localization"/>
    <property type="evidence" value="ECO:0007669"/>
    <property type="project" value="TreeGrafter"/>
</dbReference>
<dbReference type="PANTHER" id="PTHR31305">
    <property type="entry name" value="SNARE-ASSOCIATED PROTEIN SNAPIN"/>
    <property type="match status" value="1"/>
</dbReference>
<evidence type="ECO:0000256" key="3">
    <source>
        <dbReference type="ARBA" id="ARBA00033330"/>
    </source>
</evidence>
<dbReference type="Pfam" id="PF14712">
    <property type="entry name" value="Snapin_Pallidin"/>
    <property type="match status" value="1"/>
</dbReference>
<dbReference type="InterPro" id="IPR028119">
    <property type="entry name" value="Snapin/Pallidin/Snn1"/>
</dbReference>
<keyword evidence="6" id="KW-1185">Reference proteome</keyword>
<feature type="coiled-coil region" evidence="4">
    <location>
        <begin position="31"/>
        <end position="91"/>
    </location>
</feature>
<evidence type="ECO:0000256" key="1">
    <source>
        <dbReference type="ARBA" id="ARBA00006111"/>
    </source>
</evidence>
<organism evidence="5 6">
    <name type="scientific">Rhizopus azygosporus</name>
    <name type="common">Rhizopus microsporus var. azygosporus</name>
    <dbReference type="NCBI Taxonomy" id="86630"/>
    <lineage>
        <taxon>Eukaryota</taxon>
        <taxon>Fungi</taxon>
        <taxon>Fungi incertae sedis</taxon>
        <taxon>Mucoromycota</taxon>
        <taxon>Mucoromycotina</taxon>
        <taxon>Mucoromycetes</taxon>
        <taxon>Mucorales</taxon>
        <taxon>Mucorineae</taxon>
        <taxon>Rhizopodaceae</taxon>
        <taxon>Rhizopus</taxon>
    </lineage>
</organism>
<dbReference type="STRING" id="86630.A0A367J4K2"/>
<dbReference type="InterPro" id="IPR017246">
    <property type="entry name" value="Snapin"/>
</dbReference>
<dbReference type="GO" id="GO:0031083">
    <property type="term" value="C:BLOC-1 complex"/>
    <property type="evidence" value="ECO:0007669"/>
    <property type="project" value="InterPro"/>
</dbReference>
<dbReference type="PANTHER" id="PTHR31305:SF2">
    <property type="entry name" value="SNARE-ASSOCIATED PROTEIN SNAPIN"/>
    <property type="match status" value="1"/>
</dbReference>
<sequence>MAESLPQSIQSLFGSVVLEIDQAITSVQVSQKELSQEMDKLTSDLEQFSDIAEPPKLQSCLDKLMESKKRLNSSNALMQQITERVERIQSELLKKYP</sequence>
<evidence type="ECO:0000256" key="4">
    <source>
        <dbReference type="SAM" id="Coils"/>
    </source>
</evidence>
<dbReference type="GO" id="GO:0000149">
    <property type="term" value="F:SNARE binding"/>
    <property type="evidence" value="ECO:0007669"/>
    <property type="project" value="TreeGrafter"/>
</dbReference>
<protein>
    <recommendedName>
        <fullName evidence="3">Biogenesis of lysosome-related organelles complex 1 subunit 7</fullName>
    </recommendedName>
</protein>
<evidence type="ECO:0000313" key="6">
    <source>
        <dbReference type="Proteomes" id="UP000252139"/>
    </source>
</evidence>
<keyword evidence="2 4" id="KW-0175">Coiled coil</keyword>